<dbReference type="Proteomes" id="UP000594263">
    <property type="component" value="Unplaced"/>
</dbReference>
<sequence length="668" mass="74303">MKPISNSRKLVEPAPWKQVDAGRGLQKSGFGEAIKKDTSLMPSVYGEIEKRVAELEFKKSSRDLRALKQILGAMQKSKDNLQMKKDHASDSLSQSSNSSTTCTTHHQEQRSADSPIASGNSSRPVTNGREGHQNTRALPIVVTKPVNAGRSQHHKTSAESITEGFSGLRKLRTPDVGGQCKDLDDKYASSDRTPTNHLRDSSSPTLLIDKKNIASPRAARIKTSMVTQQLVVENKRERSSLVASPTLQQRQLKFDKKLQQSSPPSEPIRTKRQPTDADSPVKRIQVRASSLQKHGDKLSKVRINTCPSILGDYSLRSDSNINQSSHFDTQVTSKPHPDEKSDIKQDNQSTRLGKCRAMAELNIITPEQPSPVSVLDAMFCSDESPSPVKKISNAFIGDESYNAEEQGWSVKHEICDSTRSFPSIDNDPGRLRNGEQLFEEEADLHSTTFGDLADYGLPNCEGEDQDRGYIFEILLASGFLQEVGSGLKNTQPHPSGQAMKPEIFKSLEIKNAKRNFALNKHNSSTVSMQSMLIEKTQRKLIFDVVNEILGRKSVESSYSELSPLSSKVADINQAKQKILKDLHLKIDQLQVNQCNSSYGNEYEEVLRTLLLKDMQHGISGSEFQSEIYGLVLDVERLIFKDLISEIIGDASKGPRTRYTGHCRQLFSK</sequence>
<evidence type="ECO:0000313" key="3">
    <source>
        <dbReference type="EnsemblPlants" id="Kaladp0387s0001.1.v1.1"/>
    </source>
</evidence>
<dbReference type="OMA" id="EASMWIN"/>
<feature type="compositionally biased region" description="Polar residues" evidence="1">
    <location>
        <begin position="316"/>
        <end position="333"/>
    </location>
</feature>
<dbReference type="EnsemblPlants" id="Kaladp0387s0001.1.v1.1">
    <property type="protein sequence ID" value="Kaladp0387s0001.1.v1.1"/>
    <property type="gene ID" value="Kaladp0387s0001.v1.1"/>
</dbReference>
<feature type="compositionally biased region" description="Basic and acidic residues" evidence="1">
    <location>
        <begin position="76"/>
        <end position="89"/>
    </location>
</feature>
<feature type="compositionally biased region" description="Polar residues" evidence="1">
    <location>
        <begin position="241"/>
        <end position="251"/>
    </location>
</feature>
<feature type="compositionally biased region" description="Basic and acidic residues" evidence="1">
    <location>
        <begin position="335"/>
        <end position="345"/>
    </location>
</feature>
<dbReference type="Gramene" id="Kaladp0387s0001.1.v1.1">
    <property type="protein sequence ID" value="Kaladp0387s0001.1.v1.1"/>
    <property type="gene ID" value="Kaladp0387s0001.v1.1"/>
</dbReference>
<dbReference type="PANTHER" id="PTHR31680:SF15">
    <property type="entry name" value="PROTEIN LONGIFOLIA 2"/>
    <property type="match status" value="1"/>
</dbReference>
<feature type="domain" description="DUF4378" evidence="2">
    <location>
        <begin position="469"/>
        <end position="645"/>
    </location>
</feature>
<feature type="compositionally biased region" description="Low complexity" evidence="1">
    <location>
        <begin position="90"/>
        <end position="104"/>
    </location>
</feature>
<dbReference type="InterPro" id="IPR025486">
    <property type="entry name" value="DUF4378"/>
</dbReference>
<keyword evidence="4" id="KW-1185">Reference proteome</keyword>
<dbReference type="GO" id="GO:0051513">
    <property type="term" value="P:regulation of monopolar cell growth"/>
    <property type="evidence" value="ECO:0007669"/>
    <property type="project" value="InterPro"/>
</dbReference>
<feature type="region of interest" description="Disordered" evidence="1">
    <location>
        <begin position="236"/>
        <end position="283"/>
    </location>
</feature>
<feature type="region of interest" description="Disordered" evidence="1">
    <location>
        <begin position="314"/>
        <end position="349"/>
    </location>
</feature>
<dbReference type="Pfam" id="PF14309">
    <property type="entry name" value="DUF4378"/>
    <property type="match status" value="1"/>
</dbReference>
<feature type="compositionally biased region" description="Polar residues" evidence="1">
    <location>
        <begin position="190"/>
        <end position="204"/>
    </location>
</feature>
<reference evidence="3" key="1">
    <citation type="submission" date="2021-01" db="UniProtKB">
        <authorList>
            <consortium name="EnsemblPlants"/>
        </authorList>
    </citation>
    <scope>IDENTIFICATION</scope>
</reference>
<dbReference type="PANTHER" id="PTHR31680">
    <property type="entry name" value="LONGIFOLIA PROTEIN"/>
    <property type="match status" value="1"/>
</dbReference>
<dbReference type="AlphaFoldDB" id="A0A7N0VA60"/>
<evidence type="ECO:0000256" key="1">
    <source>
        <dbReference type="SAM" id="MobiDB-lite"/>
    </source>
</evidence>
<feature type="region of interest" description="Disordered" evidence="1">
    <location>
        <begin position="76"/>
        <end position="204"/>
    </location>
</feature>
<proteinExistence type="predicted"/>
<name>A0A7N0VA60_KALFE</name>
<accession>A0A7N0VA60</accession>
<dbReference type="InterPro" id="IPR033334">
    <property type="entry name" value="LNG1/2"/>
</dbReference>
<organism evidence="3 4">
    <name type="scientific">Kalanchoe fedtschenkoi</name>
    <name type="common">Lavender scallops</name>
    <name type="synonym">South American air plant</name>
    <dbReference type="NCBI Taxonomy" id="63787"/>
    <lineage>
        <taxon>Eukaryota</taxon>
        <taxon>Viridiplantae</taxon>
        <taxon>Streptophyta</taxon>
        <taxon>Embryophyta</taxon>
        <taxon>Tracheophyta</taxon>
        <taxon>Spermatophyta</taxon>
        <taxon>Magnoliopsida</taxon>
        <taxon>eudicotyledons</taxon>
        <taxon>Gunneridae</taxon>
        <taxon>Pentapetalae</taxon>
        <taxon>Saxifragales</taxon>
        <taxon>Crassulaceae</taxon>
        <taxon>Kalanchoe</taxon>
    </lineage>
</organism>
<evidence type="ECO:0000313" key="4">
    <source>
        <dbReference type="Proteomes" id="UP000594263"/>
    </source>
</evidence>
<protein>
    <recommendedName>
        <fullName evidence="2">DUF4378 domain-containing protein</fullName>
    </recommendedName>
</protein>
<evidence type="ECO:0000259" key="2">
    <source>
        <dbReference type="Pfam" id="PF14309"/>
    </source>
</evidence>